<dbReference type="Proteomes" id="UP000830375">
    <property type="component" value="Unassembled WGS sequence"/>
</dbReference>
<evidence type="ECO:0000313" key="2">
    <source>
        <dbReference type="EMBL" id="KAI2647572.1"/>
    </source>
</evidence>
<evidence type="ECO:0000313" key="3">
    <source>
        <dbReference type="Proteomes" id="UP000830375"/>
    </source>
</evidence>
<sequence length="310" mass="32977">MHAVFSFGLKAGSTNERTEAQIRRVDVKPPNNSPDLGLVWQGRGGSLCIAGIIPMPTLVLPEFPSTSGDLWVRSPVAGPETVYVYIPPIKLIPAVLCRVGPSPAHSPFLAIPDVVLGANSSSVSASVGDSDQKRSAVSASRQDLAPSTRDLKAVGMAHQGPPALISSLSADDQATIVSARAFSTRRLYSSKSHAVDPVNYPIGPVLEFLQEKLAAGAAATTLRVYVAAIAARRELDEVPLGRHRCPGGAYRKLLLNPWSQLQSGLAASKHIISLWSRGAISLAYEVRISAFGRIPPGVWLPLKLFLEESP</sequence>
<gene>
    <name evidence="2" type="ORF">H4Q32_026060</name>
</gene>
<proteinExistence type="predicted"/>
<organism evidence="2 3">
    <name type="scientific">Labeo rohita</name>
    <name type="common">Indian major carp</name>
    <name type="synonym">Cyprinus rohita</name>
    <dbReference type="NCBI Taxonomy" id="84645"/>
    <lineage>
        <taxon>Eukaryota</taxon>
        <taxon>Metazoa</taxon>
        <taxon>Chordata</taxon>
        <taxon>Craniata</taxon>
        <taxon>Vertebrata</taxon>
        <taxon>Euteleostomi</taxon>
        <taxon>Actinopterygii</taxon>
        <taxon>Neopterygii</taxon>
        <taxon>Teleostei</taxon>
        <taxon>Ostariophysi</taxon>
        <taxon>Cypriniformes</taxon>
        <taxon>Cyprinidae</taxon>
        <taxon>Labeoninae</taxon>
        <taxon>Labeonini</taxon>
        <taxon>Labeo</taxon>
    </lineage>
</organism>
<protein>
    <submittedName>
        <fullName evidence="2">Plipastatin synthase subunit B</fullName>
    </submittedName>
</protein>
<keyword evidence="3" id="KW-1185">Reference proteome</keyword>
<name>A0ABQ8LA23_LABRO</name>
<reference evidence="2 3" key="1">
    <citation type="submission" date="2022-01" db="EMBL/GenBank/DDBJ databases">
        <title>A high-quality chromosome-level genome assembly of rohu carp, Labeo rohita.</title>
        <authorList>
            <person name="Arick M.A. II"/>
            <person name="Hsu C.-Y."/>
            <person name="Magbanua Z."/>
            <person name="Pechanova O."/>
            <person name="Grover C."/>
            <person name="Miller E."/>
            <person name="Thrash A."/>
            <person name="Ezzel L."/>
            <person name="Alam S."/>
            <person name="Benzie J."/>
            <person name="Hamilton M."/>
            <person name="Karsi A."/>
            <person name="Lawrence M.L."/>
            <person name="Peterson D.G."/>
        </authorList>
    </citation>
    <scope>NUCLEOTIDE SEQUENCE [LARGE SCALE GENOMIC DNA]</scope>
    <source>
        <strain evidence="3">BAU-BD-2019</strain>
        <tissue evidence="2">Blood</tissue>
    </source>
</reference>
<dbReference type="EMBL" id="JACTAM010000257">
    <property type="protein sequence ID" value="KAI2647572.1"/>
    <property type="molecule type" value="Genomic_DNA"/>
</dbReference>
<accession>A0ABQ8LA23</accession>
<comment type="caution">
    <text evidence="2">The sequence shown here is derived from an EMBL/GenBank/DDBJ whole genome shotgun (WGS) entry which is preliminary data.</text>
</comment>
<evidence type="ECO:0000256" key="1">
    <source>
        <dbReference type="SAM" id="MobiDB-lite"/>
    </source>
</evidence>
<feature type="region of interest" description="Disordered" evidence="1">
    <location>
        <begin position="122"/>
        <end position="144"/>
    </location>
</feature>